<keyword evidence="2" id="KW-1185">Reference proteome</keyword>
<organism evidence="1 2">
    <name type="scientific">Salmonirosea aquatica</name>
    <dbReference type="NCBI Taxonomy" id="2654236"/>
    <lineage>
        <taxon>Bacteria</taxon>
        <taxon>Pseudomonadati</taxon>
        <taxon>Bacteroidota</taxon>
        <taxon>Cytophagia</taxon>
        <taxon>Cytophagales</taxon>
        <taxon>Spirosomataceae</taxon>
        <taxon>Salmonirosea</taxon>
    </lineage>
</organism>
<dbReference type="PANTHER" id="PTHR37841">
    <property type="entry name" value="GLR2918 PROTEIN"/>
    <property type="match status" value="1"/>
</dbReference>
<evidence type="ECO:0000313" key="2">
    <source>
        <dbReference type="Proteomes" id="UP000479293"/>
    </source>
</evidence>
<gene>
    <name evidence="1" type="ORF">GBK04_12875</name>
</gene>
<dbReference type="PANTHER" id="PTHR37841:SF1">
    <property type="entry name" value="DUF3298 DOMAIN-CONTAINING PROTEIN"/>
    <property type="match status" value="1"/>
</dbReference>
<comment type="caution">
    <text evidence="1">The sequence shown here is derived from an EMBL/GenBank/DDBJ whole genome shotgun (WGS) entry which is preliminary data.</text>
</comment>
<accession>A0A7C9F6G1</accession>
<protein>
    <recommendedName>
        <fullName evidence="3">WG repeat-containing protein</fullName>
    </recommendedName>
</protein>
<name>A0A7C9F6G1_9BACT</name>
<sequence length="509" mass="59053">MKNRTDKNKIFKRQSYNFLIPSVKYFKNRTTKWGFCDENKNVIIEHIYDAVSVFYDGLSKVYKDHKIGFVDLFGNEVIPCKYNYIEDFKDNITSAKSGRDQITIEKTDNEILFYHLNGALDKTSTKLKSNLNSSIGNTIALEFDEFREFSDNLAAVKNGERWGFINREGKIEIPFIYDKVSNFSESLCSVMKKINDNLIFENTGYPNDSESINSDHLDGYFAFLEEKDLRRNYWRDEMNRKHTEKWGVIDKDNNIVIPFEFEEIRDFINEKAIVSSGGSFGVINKLGELVIPCHYSYINICKENDYYFVARGTVDTEKNNWGYIDNTGVEILSCDYNYEICIFHEHLARIYIDGKGWGFINKHGEVIIDCRYDDAQSFSQGLAAVSIKGKWGFINQLDQPIIPFIYDRAFWFTNGTSVVERNKKMGAINLDGEIVIPLEYDDVGNFSEGLCSIAKDGKMGFLNEKGDIQIPIKYDHKFSQKFENNLLEVECGNRKFYIDRSGTEYLFEE</sequence>
<dbReference type="RefSeq" id="WP_152760253.1">
    <property type="nucleotide sequence ID" value="NZ_WHLY01000002.1"/>
</dbReference>
<reference evidence="1 2" key="1">
    <citation type="submission" date="2019-10" db="EMBL/GenBank/DDBJ databases">
        <title>Draft Genome Sequence of Cytophagaceae sp. SJW1-29.</title>
        <authorList>
            <person name="Choi A."/>
        </authorList>
    </citation>
    <scope>NUCLEOTIDE SEQUENCE [LARGE SCALE GENOMIC DNA]</scope>
    <source>
        <strain evidence="1 2">SJW1-29</strain>
    </source>
</reference>
<dbReference type="InterPro" id="IPR032774">
    <property type="entry name" value="WG_beta_rep"/>
</dbReference>
<evidence type="ECO:0000313" key="1">
    <source>
        <dbReference type="EMBL" id="MPR34226.1"/>
    </source>
</evidence>
<dbReference type="EMBL" id="WHLY01000002">
    <property type="protein sequence ID" value="MPR34226.1"/>
    <property type="molecule type" value="Genomic_DNA"/>
</dbReference>
<dbReference type="AlphaFoldDB" id="A0A7C9F6G1"/>
<evidence type="ECO:0008006" key="3">
    <source>
        <dbReference type="Google" id="ProtNLM"/>
    </source>
</evidence>
<dbReference type="Proteomes" id="UP000479293">
    <property type="component" value="Unassembled WGS sequence"/>
</dbReference>
<proteinExistence type="predicted"/>
<dbReference type="Pfam" id="PF14903">
    <property type="entry name" value="WG_beta_rep"/>
    <property type="match status" value="8"/>
</dbReference>